<dbReference type="GO" id="GO:0004252">
    <property type="term" value="F:serine-type endopeptidase activity"/>
    <property type="evidence" value="ECO:0007669"/>
    <property type="project" value="UniProtKB-UniRule"/>
</dbReference>
<dbReference type="PATRIC" id="fig|159743.3.peg.876"/>
<feature type="active site" evidence="1">
    <location>
        <position position="288"/>
    </location>
</feature>
<dbReference type="GO" id="GO:0004176">
    <property type="term" value="F:ATP-dependent peptidase activity"/>
    <property type="evidence" value="ECO:0007669"/>
    <property type="project" value="UniProtKB-UniRule"/>
</dbReference>
<comment type="catalytic activity">
    <reaction evidence="1">
        <text>Hydrolysis of proteins in presence of ATP.</text>
        <dbReference type="EC" id="3.4.21.53"/>
    </reaction>
</comment>
<dbReference type="RefSeq" id="WP_044644907.1">
    <property type="nucleotide sequence ID" value="NZ_JTHP01000004.1"/>
</dbReference>
<dbReference type="MEROPS" id="S16.012"/>
<dbReference type="AlphaFoldDB" id="A0A0D7XA21"/>
<dbReference type="InterPro" id="IPR036034">
    <property type="entry name" value="PDZ_sf"/>
</dbReference>
<dbReference type="Pfam" id="PF05362">
    <property type="entry name" value="Lon_C"/>
    <property type="match status" value="1"/>
</dbReference>
<proteinExistence type="inferred from homology"/>
<evidence type="ECO:0000313" key="5">
    <source>
        <dbReference type="Proteomes" id="UP000032534"/>
    </source>
</evidence>
<dbReference type="GO" id="GO:0006508">
    <property type="term" value="P:proteolysis"/>
    <property type="evidence" value="ECO:0007669"/>
    <property type="project" value="UniProtKB-KW"/>
</dbReference>
<dbReference type="GO" id="GO:0005524">
    <property type="term" value="F:ATP binding"/>
    <property type="evidence" value="ECO:0007669"/>
    <property type="project" value="InterPro"/>
</dbReference>
<evidence type="ECO:0000256" key="2">
    <source>
        <dbReference type="SAM" id="Phobius"/>
    </source>
</evidence>
<keyword evidence="5" id="KW-1185">Reference proteome</keyword>
<evidence type="ECO:0000259" key="3">
    <source>
        <dbReference type="PROSITE" id="PS51786"/>
    </source>
</evidence>
<dbReference type="EMBL" id="JTHP01000004">
    <property type="protein sequence ID" value="KJD46992.1"/>
    <property type="molecule type" value="Genomic_DNA"/>
</dbReference>
<dbReference type="PROSITE" id="PS51786">
    <property type="entry name" value="LON_PROTEOLYTIC"/>
    <property type="match status" value="1"/>
</dbReference>
<feature type="active site" evidence="1">
    <location>
        <position position="243"/>
    </location>
</feature>
<comment type="similarity">
    <text evidence="1">Belongs to the peptidase S16 family.</text>
</comment>
<evidence type="ECO:0000313" key="4">
    <source>
        <dbReference type="EMBL" id="KJD46992.1"/>
    </source>
</evidence>
<organism evidence="4 5">
    <name type="scientific">Paenibacillus terrae</name>
    <dbReference type="NCBI Taxonomy" id="159743"/>
    <lineage>
        <taxon>Bacteria</taxon>
        <taxon>Bacillati</taxon>
        <taxon>Bacillota</taxon>
        <taxon>Bacilli</taxon>
        <taxon>Bacillales</taxon>
        <taxon>Paenibacillaceae</taxon>
        <taxon>Paenibacillus</taxon>
    </lineage>
</organism>
<reference evidence="4 5" key="1">
    <citation type="submission" date="2014-11" db="EMBL/GenBank/DDBJ databases">
        <title>Draft Genome Sequences of Paenibacillus polymyxa NRRL B-30509 and Paenibacillus terrae NRRL B-30644, Strains from a Poultry Environment that Produce Tridecaptin A and Paenicidins.</title>
        <authorList>
            <person name="van Belkum M.J."/>
            <person name="Lohans C.T."/>
            <person name="Vederas J.C."/>
        </authorList>
    </citation>
    <scope>NUCLEOTIDE SEQUENCE [LARGE SCALE GENOMIC DNA]</scope>
    <source>
        <strain evidence="4 5">NRRL B-30644</strain>
    </source>
</reference>
<feature type="domain" description="Lon proteolytic" evidence="3">
    <location>
        <begin position="235"/>
        <end position="339"/>
    </location>
</feature>
<sequence length="343" mass="37910">MKRINQNRAFFTTGYVLILAAMVYVLVYMPTPYLIYGPGGANEIKPMVTIQEGDRSERGTFMMTTVSARYANVIMLGISKLDANSEIQRKEDRLHGRSEDEYAAEQVWYMGDSQSSAMEAAYTRADIPYRIVPDYVYVFKVPSSNSVFHPGDEILELNGVRVTDNRSIRNALEDEKAGTMAKVKIKRDGKLLTVQAPLMTITDSETGKQRPGFGVSIATVQKVEPKDERKTIHFTSTDVGGPSAGLMFTMEIYNQLTPGDLSKGYRVAGTGTIDKSGKVGAIGGAKYKIVAADRQGAELFFVPADNYKEAKAKAEQIGTKMKLVPVRKLDDALTYMEKLPIKP</sequence>
<name>A0A0D7XA21_9BACL</name>
<keyword evidence="1" id="KW-0378">Hydrolase</keyword>
<dbReference type="InterPro" id="IPR020568">
    <property type="entry name" value="Ribosomal_Su5_D2-typ_SF"/>
</dbReference>
<dbReference type="InterPro" id="IPR014721">
    <property type="entry name" value="Ribsml_uS5_D2-typ_fold_subgr"/>
</dbReference>
<keyword evidence="1" id="KW-0720">Serine protease</keyword>
<dbReference type="Gene3D" id="3.30.230.10">
    <property type="match status" value="1"/>
</dbReference>
<dbReference type="InterPro" id="IPR027065">
    <property type="entry name" value="Lon_Prtase"/>
</dbReference>
<dbReference type="OrthoDB" id="2356897at2"/>
<dbReference type="SUPFAM" id="SSF50156">
    <property type="entry name" value="PDZ domain-like"/>
    <property type="match status" value="1"/>
</dbReference>
<keyword evidence="2" id="KW-0472">Membrane</keyword>
<feature type="transmembrane region" description="Helical" evidence="2">
    <location>
        <begin position="9"/>
        <end position="29"/>
    </location>
</feature>
<comment type="caution">
    <text evidence="4">The sequence shown here is derived from an EMBL/GenBank/DDBJ whole genome shotgun (WGS) entry which is preliminary data.</text>
</comment>
<dbReference type="PANTHER" id="PTHR10046">
    <property type="entry name" value="ATP DEPENDENT LON PROTEASE FAMILY MEMBER"/>
    <property type="match status" value="1"/>
</dbReference>
<dbReference type="Gene3D" id="2.30.42.10">
    <property type="match status" value="1"/>
</dbReference>
<evidence type="ECO:0000256" key="1">
    <source>
        <dbReference type="PROSITE-ProRule" id="PRU01122"/>
    </source>
</evidence>
<keyword evidence="2" id="KW-0812">Transmembrane</keyword>
<keyword evidence="1" id="KW-0645">Protease</keyword>
<keyword evidence="2" id="KW-1133">Transmembrane helix</keyword>
<protein>
    <recommendedName>
        <fullName evidence="1">endopeptidase La</fullName>
        <ecNumber evidence="1">3.4.21.53</ecNumber>
    </recommendedName>
</protein>
<dbReference type="InterPro" id="IPR008269">
    <property type="entry name" value="Lon_proteolytic"/>
</dbReference>
<dbReference type="InterPro" id="IPR001478">
    <property type="entry name" value="PDZ"/>
</dbReference>
<dbReference type="EC" id="3.4.21.53" evidence="1"/>
<accession>A0A0D7XA21</accession>
<dbReference type="Proteomes" id="UP000032534">
    <property type="component" value="Unassembled WGS sequence"/>
</dbReference>
<dbReference type="SUPFAM" id="SSF54211">
    <property type="entry name" value="Ribosomal protein S5 domain 2-like"/>
    <property type="match status" value="1"/>
</dbReference>
<gene>
    <name evidence="4" type="ORF">QD47_04070</name>
</gene>
<dbReference type="NCBIfam" id="NF041438">
    <property type="entry name" value="SepM_fam_S16"/>
    <property type="match status" value="1"/>
</dbReference>
<dbReference type="GO" id="GO:0030163">
    <property type="term" value="P:protein catabolic process"/>
    <property type="evidence" value="ECO:0007669"/>
    <property type="project" value="InterPro"/>
</dbReference>
<dbReference type="Pfam" id="PF13180">
    <property type="entry name" value="PDZ_2"/>
    <property type="match status" value="1"/>
</dbReference>